<dbReference type="GO" id="GO:0016020">
    <property type="term" value="C:membrane"/>
    <property type="evidence" value="ECO:0007669"/>
    <property type="project" value="InterPro"/>
</dbReference>
<dbReference type="SUPFAM" id="SSF50998">
    <property type="entry name" value="Quinoprotein alcohol dehydrogenase-like"/>
    <property type="match status" value="1"/>
</dbReference>
<dbReference type="InterPro" id="IPR018391">
    <property type="entry name" value="PQQ_b-propeller_rpt"/>
</dbReference>
<dbReference type="InterPro" id="IPR011047">
    <property type="entry name" value="Quinoprotein_ADH-like_sf"/>
</dbReference>
<evidence type="ECO:0000259" key="9">
    <source>
        <dbReference type="PROSITE" id="PS51007"/>
    </source>
</evidence>
<dbReference type="InterPro" id="IPR017511">
    <property type="entry name" value="PQQ_mDH"/>
</dbReference>
<dbReference type="SUPFAM" id="SSF46626">
    <property type="entry name" value="Cytochrome c"/>
    <property type="match status" value="1"/>
</dbReference>
<evidence type="ECO:0000256" key="2">
    <source>
        <dbReference type="ARBA" id="ARBA00008156"/>
    </source>
</evidence>
<dbReference type="GO" id="GO:0046872">
    <property type="term" value="F:metal ion binding"/>
    <property type="evidence" value="ECO:0007669"/>
    <property type="project" value="UniProtKB-KW"/>
</dbReference>
<evidence type="ECO:0000256" key="6">
    <source>
        <dbReference type="ARBA" id="ARBA00023002"/>
    </source>
</evidence>
<dbReference type="GO" id="GO:0048038">
    <property type="term" value="F:quinone binding"/>
    <property type="evidence" value="ECO:0007669"/>
    <property type="project" value="InterPro"/>
</dbReference>
<dbReference type="Pfam" id="PF01011">
    <property type="entry name" value="PQQ"/>
    <property type="match status" value="2"/>
</dbReference>
<gene>
    <name evidence="10" type="ORF">GCM10007415_20680</name>
</gene>
<dbReference type="CDD" id="cd10280">
    <property type="entry name" value="PQQ_mGDH"/>
    <property type="match status" value="1"/>
</dbReference>
<keyword evidence="7 8" id="KW-0408">Iron</keyword>
<evidence type="ECO:0000256" key="1">
    <source>
        <dbReference type="ARBA" id="ARBA00001931"/>
    </source>
</evidence>
<evidence type="ECO:0000256" key="5">
    <source>
        <dbReference type="ARBA" id="ARBA00022729"/>
    </source>
</evidence>
<comment type="similarity">
    <text evidence="2">Belongs to the bacterial PQQ dehydrogenase family.</text>
</comment>
<reference evidence="10" key="2">
    <citation type="submission" date="2020-09" db="EMBL/GenBank/DDBJ databases">
        <authorList>
            <person name="Sun Q."/>
            <person name="Zhou Y."/>
        </authorList>
    </citation>
    <scope>NUCLEOTIDE SEQUENCE</scope>
    <source>
        <strain evidence="10">CGMCC 1.12195</strain>
    </source>
</reference>
<name>A0A917HRB0_9SPHI</name>
<keyword evidence="6" id="KW-0560">Oxidoreductase</keyword>
<proteinExistence type="inferred from homology"/>
<comment type="caution">
    <text evidence="10">The sequence shown here is derived from an EMBL/GenBank/DDBJ whole genome shotgun (WGS) entry which is preliminary data.</text>
</comment>
<dbReference type="RefSeq" id="WP_188505790.1">
    <property type="nucleotide sequence ID" value="NZ_BMER01000001.1"/>
</dbReference>
<dbReference type="Gene3D" id="2.140.10.10">
    <property type="entry name" value="Quinoprotein alcohol dehydrogenase-like superfamily"/>
    <property type="match status" value="2"/>
</dbReference>
<dbReference type="Pfam" id="PF13442">
    <property type="entry name" value="Cytochrome_CBB3"/>
    <property type="match status" value="1"/>
</dbReference>
<evidence type="ECO:0000313" key="11">
    <source>
        <dbReference type="Proteomes" id="UP000660862"/>
    </source>
</evidence>
<accession>A0A917HRB0</accession>
<dbReference type="InterPro" id="IPR036909">
    <property type="entry name" value="Cyt_c-like_dom_sf"/>
</dbReference>
<evidence type="ECO:0000256" key="3">
    <source>
        <dbReference type="ARBA" id="ARBA00022617"/>
    </source>
</evidence>
<dbReference type="GO" id="GO:0020037">
    <property type="term" value="F:heme binding"/>
    <property type="evidence" value="ECO:0007669"/>
    <property type="project" value="InterPro"/>
</dbReference>
<evidence type="ECO:0000256" key="8">
    <source>
        <dbReference type="PROSITE-ProRule" id="PRU00433"/>
    </source>
</evidence>
<dbReference type="InterPro" id="IPR002372">
    <property type="entry name" value="PQQ_rpt_dom"/>
</dbReference>
<protein>
    <recommendedName>
        <fullName evidence="9">Cytochrome c domain-containing protein</fullName>
    </recommendedName>
</protein>
<dbReference type="SMART" id="SM00564">
    <property type="entry name" value="PQQ"/>
    <property type="match status" value="5"/>
</dbReference>
<organism evidence="10 11">
    <name type="scientific">Parapedobacter pyrenivorans</name>
    <dbReference type="NCBI Taxonomy" id="1305674"/>
    <lineage>
        <taxon>Bacteria</taxon>
        <taxon>Pseudomonadati</taxon>
        <taxon>Bacteroidota</taxon>
        <taxon>Sphingobacteriia</taxon>
        <taxon>Sphingobacteriales</taxon>
        <taxon>Sphingobacteriaceae</taxon>
        <taxon>Parapedobacter</taxon>
    </lineage>
</organism>
<dbReference type="Proteomes" id="UP000660862">
    <property type="component" value="Unassembled WGS sequence"/>
</dbReference>
<dbReference type="PANTHER" id="PTHR32303:SF4">
    <property type="entry name" value="QUINOPROTEIN GLUCOSE DEHYDROGENASE"/>
    <property type="match status" value="1"/>
</dbReference>
<feature type="domain" description="Cytochrome c" evidence="9">
    <location>
        <begin position="459"/>
        <end position="536"/>
    </location>
</feature>
<dbReference type="AlphaFoldDB" id="A0A917HRB0"/>
<evidence type="ECO:0000256" key="4">
    <source>
        <dbReference type="ARBA" id="ARBA00022723"/>
    </source>
</evidence>
<sequence>MKRLVWCLLLCGCTVAETQYHDWPSYLGGADRNHYSKLSQLDTSNVALLQTAWEYHTGDSGQVQCNPIIIEGKLYGVTASNHLFALDAVTGRELWRFDPDSTRSSQVNRGVAYWQRKDDRRILYAYQSWLYAVDATTGKPIRAFGSNGRVSLREGLGEAAGDKFVVSTTPGTIFEDLIVMPTRVGEGPGAAPGYIQAFNVVSGKLAWVFHTIPHPGEPGFETWPADAYKNPAIGGANNWAGMAVDHGRGIVYVPTGSPAFDFYGGNRKGENLFANSLLALDAKTGTYLWHYQAVRHDVWDRDFPAPPNLVRIRRDGRVIDAVAQVTKSGHVFIFDRETGESLFPIDEISVPSTILPGEDTWPTQPVPRLPKPFARQTISEEDITHFSANRDSLLAIYRRANKGAFHPLDFNETLLFPGADGGAEWGGAAVDPSGVMYINSNEMPWLFSLNRKEGLQHNGSVTLGKQLYITYCMACHKPDLSGNPGSGYPSLIRLKDKMHRKDVMAIIATGKGMMPGFTNITASQKQALVSYLFGEEKEEVFSTAPTEFRRDEMPYVFNGYNKFLDENGYPAIVPPWGTLTAIDLATGLHRWQIPLGEFQELTGKGLPPTGTENYGGPLVTAGGLLFIAATKDGMFRAFHKETGKLLWQVELPASGFATPATYSVAGKQYIVIACGGTKLGTRKGDSYLAFALPGVS</sequence>
<dbReference type="InterPro" id="IPR009056">
    <property type="entry name" value="Cyt_c-like_dom"/>
</dbReference>
<keyword evidence="5" id="KW-0732">Signal</keyword>
<keyword evidence="11" id="KW-1185">Reference proteome</keyword>
<dbReference type="PROSITE" id="PS51007">
    <property type="entry name" value="CYTC"/>
    <property type="match status" value="1"/>
</dbReference>
<reference evidence="10" key="1">
    <citation type="journal article" date="2014" name="Int. J. Syst. Evol. Microbiol.">
        <title>Complete genome sequence of Corynebacterium casei LMG S-19264T (=DSM 44701T), isolated from a smear-ripened cheese.</title>
        <authorList>
            <consortium name="US DOE Joint Genome Institute (JGI-PGF)"/>
            <person name="Walter F."/>
            <person name="Albersmeier A."/>
            <person name="Kalinowski J."/>
            <person name="Ruckert C."/>
        </authorList>
    </citation>
    <scope>NUCLEOTIDE SEQUENCE</scope>
    <source>
        <strain evidence="10">CGMCC 1.12195</strain>
    </source>
</reference>
<dbReference type="EMBL" id="BMER01000001">
    <property type="protein sequence ID" value="GGG86897.1"/>
    <property type="molecule type" value="Genomic_DNA"/>
</dbReference>
<keyword evidence="3 8" id="KW-0349">Heme</keyword>
<dbReference type="GO" id="GO:0009055">
    <property type="term" value="F:electron transfer activity"/>
    <property type="evidence" value="ECO:0007669"/>
    <property type="project" value="InterPro"/>
</dbReference>
<comment type="cofactor">
    <cofactor evidence="1">
        <name>pyrroloquinoline quinone</name>
        <dbReference type="ChEBI" id="CHEBI:58442"/>
    </cofactor>
</comment>
<evidence type="ECO:0000313" key="10">
    <source>
        <dbReference type="EMBL" id="GGG86897.1"/>
    </source>
</evidence>
<keyword evidence="4 8" id="KW-0479">Metal-binding</keyword>
<evidence type="ECO:0000256" key="7">
    <source>
        <dbReference type="ARBA" id="ARBA00023004"/>
    </source>
</evidence>
<dbReference type="PANTHER" id="PTHR32303">
    <property type="entry name" value="QUINOPROTEIN ALCOHOL DEHYDROGENASE (CYTOCHROME C)"/>
    <property type="match status" value="1"/>
</dbReference>
<dbReference type="GO" id="GO:0016614">
    <property type="term" value="F:oxidoreductase activity, acting on CH-OH group of donors"/>
    <property type="evidence" value="ECO:0007669"/>
    <property type="project" value="InterPro"/>
</dbReference>